<dbReference type="AlphaFoldDB" id="A0A2K0TUY6"/>
<organism evidence="2 3">
    <name type="scientific">Gibberella nygamai</name>
    <name type="common">Bean root rot disease fungus</name>
    <name type="synonym">Fusarium nygamai</name>
    <dbReference type="NCBI Taxonomy" id="42673"/>
    <lineage>
        <taxon>Eukaryota</taxon>
        <taxon>Fungi</taxon>
        <taxon>Dikarya</taxon>
        <taxon>Ascomycota</taxon>
        <taxon>Pezizomycotina</taxon>
        <taxon>Sordariomycetes</taxon>
        <taxon>Hypocreomycetidae</taxon>
        <taxon>Hypocreales</taxon>
        <taxon>Nectriaceae</taxon>
        <taxon>Fusarium</taxon>
        <taxon>Fusarium fujikuroi species complex</taxon>
    </lineage>
</organism>
<dbReference type="EMBL" id="MTQA01000955">
    <property type="protein sequence ID" value="PNP49353.1"/>
    <property type="molecule type" value="Genomic_DNA"/>
</dbReference>
<feature type="compositionally biased region" description="Polar residues" evidence="1">
    <location>
        <begin position="41"/>
        <end position="57"/>
    </location>
</feature>
<evidence type="ECO:0000313" key="3">
    <source>
        <dbReference type="Proteomes" id="UP000236664"/>
    </source>
</evidence>
<feature type="region of interest" description="Disordered" evidence="1">
    <location>
        <begin position="109"/>
        <end position="140"/>
    </location>
</feature>
<evidence type="ECO:0000313" key="2">
    <source>
        <dbReference type="EMBL" id="PNP49353.1"/>
    </source>
</evidence>
<evidence type="ECO:0008006" key="4">
    <source>
        <dbReference type="Google" id="ProtNLM"/>
    </source>
</evidence>
<proteinExistence type="predicted"/>
<feature type="region of interest" description="Disordered" evidence="1">
    <location>
        <begin position="1"/>
        <end position="70"/>
    </location>
</feature>
<protein>
    <recommendedName>
        <fullName evidence="4">JmjC domain-containing protein</fullName>
    </recommendedName>
</protein>
<sequence>MDLLAAAAEQGHSPGSGDKQRTSDQQTESPSAGPPGERSDTASTPPAIQFTPSNGSRSCPPATTLTLTPADMERLVSKLAEMEREGDIQHFAVPPRNIDLAHMQERVKTTDKWQTTSTRYKPGPEGKGYARIDDSKSRPPIDWEGFTTKCQRPTIPEIEEIFEKFALNPPEEDIPYYTGNLDILPGERLDPGPQITGNPELVDLHVPYHHIGGHGSGNRIHREDFIEFRSYNEVYFGTGKLEL</sequence>
<name>A0A2K0TUY6_GIBNY</name>
<keyword evidence="3" id="KW-1185">Reference proteome</keyword>
<feature type="compositionally biased region" description="Low complexity" evidence="1">
    <location>
        <begin position="60"/>
        <end position="70"/>
    </location>
</feature>
<feature type="compositionally biased region" description="Basic and acidic residues" evidence="1">
    <location>
        <begin position="122"/>
        <end position="140"/>
    </location>
</feature>
<evidence type="ECO:0000256" key="1">
    <source>
        <dbReference type="SAM" id="MobiDB-lite"/>
    </source>
</evidence>
<gene>
    <name evidence="2" type="ORF">FNYG_16008</name>
</gene>
<dbReference type="OrthoDB" id="1678912at2759"/>
<dbReference type="Proteomes" id="UP000236664">
    <property type="component" value="Unassembled WGS sequence"/>
</dbReference>
<accession>A0A2K0TUY6</accession>
<reference evidence="2 3" key="1">
    <citation type="submission" date="2017-06" db="EMBL/GenBank/DDBJ databases">
        <title>Genome of Fusarium nygamai isolate CS10214.</title>
        <authorList>
            <person name="Gardiner D.M."/>
            <person name="Obanor F."/>
            <person name="Kazan K."/>
        </authorList>
    </citation>
    <scope>NUCLEOTIDE SEQUENCE [LARGE SCALE GENOMIC DNA]</scope>
    <source>
        <strain evidence="2 3">CS10214</strain>
    </source>
</reference>
<comment type="caution">
    <text evidence="2">The sequence shown here is derived from an EMBL/GenBank/DDBJ whole genome shotgun (WGS) entry which is preliminary data.</text>
</comment>
<dbReference type="STRING" id="42673.A0A2K0TUY6"/>